<dbReference type="InterPro" id="IPR030392">
    <property type="entry name" value="S74_ICA"/>
</dbReference>
<organism evidence="3 4">
    <name type="scientific">Parabacteroides merdae</name>
    <dbReference type="NCBI Taxonomy" id="46503"/>
    <lineage>
        <taxon>Bacteria</taxon>
        <taxon>Pseudomonadati</taxon>
        <taxon>Bacteroidota</taxon>
        <taxon>Bacteroidia</taxon>
        <taxon>Bacteroidales</taxon>
        <taxon>Tannerellaceae</taxon>
        <taxon>Parabacteroides</taxon>
    </lineage>
</organism>
<dbReference type="AlphaFoldDB" id="A0AA37NFV0"/>
<feature type="chain" id="PRO_5041451973" description="Peptidase S74 domain-containing protein" evidence="1">
    <location>
        <begin position="34"/>
        <end position="399"/>
    </location>
</feature>
<evidence type="ECO:0000313" key="3">
    <source>
        <dbReference type="EMBL" id="GKH73205.1"/>
    </source>
</evidence>
<dbReference type="Proteomes" id="UP001055114">
    <property type="component" value="Unassembled WGS sequence"/>
</dbReference>
<accession>A0AA37NFV0</accession>
<gene>
    <name evidence="3" type="ORF">CE91St3_30680</name>
</gene>
<dbReference type="EMBL" id="BQNZ01000003">
    <property type="protein sequence ID" value="GKH73205.1"/>
    <property type="molecule type" value="Genomic_DNA"/>
</dbReference>
<keyword evidence="1" id="KW-0732">Signal</keyword>
<feature type="signal peptide" evidence="1">
    <location>
        <begin position="1"/>
        <end position="33"/>
    </location>
</feature>
<dbReference type="PROSITE" id="PS51688">
    <property type="entry name" value="ICA"/>
    <property type="match status" value="1"/>
</dbReference>
<evidence type="ECO:0000259" key="2">
    <source>
        <dbReference type="PROSITE" id="PS51688"/>
    </source>
</evidence>
<evidence type="ECO:0000313" key="4">
    <source>
        <dbReference type="Proteomes" id="UP001055114"/>
    </source>
</evidence>
<protein>
    <recommendedName>
        <fullName evidence="2">Peptidase S74 domain-containing protein</fullName>
    </recommendedName>
</protein>
<evidence type="ECO:0000256" key="1">
    <source>
        <dbReference type="SAM" id="SignalP"/>
    </source>
</evidence>
<reference evidence="3" key="1">
    <citation type="submission" date="2022-01" db="EMBL/GenBank/DDBJ databases">
        <title>Novel bile acid biosynthetic pathways are enriched in the microbiome of centenarians.</title>
        <authorList>
            <person name="Sato Y."/>
            <person name="Atarashi K."/>
            <person name="Plichta R.D."/>
            <person name="Arai Y."/>
            <person name="Sasajima S."/>
            <person name="Kearney M.S."/>
            <person name="Suda W."/>
            <person name="Takeshita K."/>
            <person name="Sasaki T."/>
            <person name="Okamoto S."/>
            <person name="Skelly N.A."/>
            <person name="Okamura Y."/>
            <person name="Vlamakis H."/>
            <person name="Li Y."/>
            <person name="Tanoue T."/>
            <person name="Takei H."/>
            <person name="Nittono H."/>
            <person name="Narushima S."/>
            <person name="Irie J."/>
            <person name="Itoh H."/>
            <person name="Moriya K."/>
            <person name="Sugiura Y."/>
            <person name="Suematsu M."/>
            <person name="Moritoki N."/>
            <person name="Shibata S."/>
            <person name="Littman R.D."/>
            <person name="Fischbach A.M."/>
            <person name="Uwamino Y."/>
            <person name="Inoue T."/>
            <person name="Honda A."/>
            <person name="Hattori M."/>
            <person name="Murai T."/>
            <person name="Xavier J.R."/>
            <person name="Hirose N."/>
            <person name="Honda K."/>
        </authorList>
    </citation>
    <scope>NUCLEOTIDE SEQUENCE</scope>
    <source>
        <strain evidence="3">CE91-St3</strain>
    </source>
</reference>
<proteinExistence type="predicted"/>
<dbReference type="Pfam" id="PF13884">
    <property type="entry name" value="Peptidase_S74"/>
    <property type="match status" value="2"/>
</dbReference>
<comment type="caution">
    <text evidence="3">The sequence shown here is derived from an EMBL/GenBank/DDBJ whole genome shotgun (WGS) entry which is preliminary data.</text>
</comment>
<name>A0AA37NFV0_9BACT</name>
<sequence length="399" mass="44310">MTKRVLILIRKVMKAIKIFSCLILASLFTNVNAQLRVLSDGRVQAGTFMPNQDYDNIMTFQVLGKYGDMHAGAKMPFGDFGRYQNQSLNVFLGEYGTTDSDQLWLHGKLGVFLTATGYANKVIAYYNPASNSNFVFNTNLVVNGVNITSDVRLKDNIQSIEDPLGTLSQIDGVSYTYRLSEIQEAREPEEAVFSGTSNSEISISGATSSTDNTAVTAKDVEYQRLQQEIDQREAAEANRRRIGFLAQDIQKVLPELVQTNEKGIMSIDYTGFIPLIVESLKQMQQTIQDQQKEIETLQSLLPAETKSMFRSTSNEEVSVVEGAKLFNRAGASVSYTLPSTYNTADLKIFDISGKLLKKVVLTGNNSIVEINPSEIGLGTFVYTLFVDNKKADILKKFIN</sequence>
<feature type="domain" description="Peptidase S74" evidence="2">
    <location>
        <begin position="149"/>
        <end position="294"/>
    </location>
</feature>